<gene>
    <name evidence="8" type="ORF">CTI12_AA548610</name>
</gene>
<evidence type="ECO:0000256" key="5">
    <source>
        <dbReference type="ARBA" id="ARBA00022989"/>
    </source>
</evidence>
<proteinExistence type="inferred from homology"/>
<reference evidence="8 9" key="1">
    <citation type="journal article" date="2018" name="Mol. Plant">
        <title>The genome of Artemisia annua provides insight into the evolution of Asteraceae family and artemisinin biosynthesis.</title>
        <authorList>
            <person name="Shen Q."/>
            <person name="Zhang L."/>
            <person name="Liao Z."/>
            <person name="Wang S."/>
            <person name="Yan T."/>
            <person name="Shi P."/>
            <person name="Liu M."/>
            <person name="Fu X."/>
            <person name="Pan Q."/>
            <person name="Wang Y."/>
            <person name="Lv Z."/>
            <person name="Lu X."/>
            <person name="Zhang F."/>
            <person name="Jiang W."/>
            <person name="Ma Y."/>
            <person name="Chen M."/>
            <person name="Hao X."/>
            <person name="Li L."/>
            <person name="Tang Y."/>
            <person name="Lv G."/>
            <person name="Zhou Y."/>
            <person name="Sun X."/>
            <person name="Brodelius P.E."/>
            <person name="Rose J.K.C."/>
            <person name="Tang K."/>
        </authorList>
    </citation>
    <scope>NUCLEOTIDE SEQUENCE [LARGE SCALE GENOMIC DNA]</scope>
    <source>
        <strain evidence="9">cv. Huhao1</strain>
        <tissue evidence="8">Leaf</tissue>
    </source>
</reference>
<evidence type="ECO:0000256" key="1">
    <source>
        <dbReference type="ARBA" id="ARBA00002501"/>
    </source>
</evidence>
<dbReference type="GO" id="GO:0005783">
    <property type="term" value="C:endoplasmic reticulum"/>
    <property type="evidence" value="ECO:0007669"/>
    <property type="project" value="UniProtKB-ARBA"/>
</dbReference>
<evidence type="ECO:0000256" key="4">
    <source>
        <dbReference type="ARBA" id="ARBA00022692"/>
    </source>
</evidence>
<accession>A0A2U1KZ70</accession>
<keyword evidence="6 7" id="KW-0472">Membrane</keyword>
<evidence type="ECO:0000256" key="6">
    <source>
        <dbReference type="ARBA" id="ARBA00023136"/>
    </source>
</evidence>
<dbReference type="GO" id="GO:0016192">
    <property type="term" value="P:vesicle-mediated transport"/>
    <property type="evidence" value="ECO:0007669"/>
    <property type="project" value="UniProtKB-ARBA"/>
</dbReference>
<dbReference type="EMBL" id="PKPP01012645">
    <property type="protein sequence ID" value="PWA42067.1"/>
    <property type="molecule type" value="Genomic_DNA"/>
</dbReference>
<dbReference type="OrthoDB" id="63113at2759"/>
<evidence type="ECO:0000313" key="8">
    <source>
        <dbReference type="EMBL" id="PWA42067.1"/>
    </source>
</evidence>
<dbReference type="InterPro" id="IPR004895">
    <property type="entry name" value="Prenylated_rab_accept_PRA1"/>
</dbReference>
<evidence type="ECO:0000256" key="7">
    <source>
        <dbReference type="RuleBase" id="RU363107"/>
    </source>
</evidence>
<name>A0A2U1KZ70_ARTAN</name>
<keyword evidence="9" id="KW-1185">Reference proteome</keyword>
<evidence type="ECO:0000313" key="9">
    <source>
        <dbReference type="Proteomes" id="UP000245207"/>
    </source>
</evidence>
<sequence>MEDEDEPLEVFGFEISDDRMVLAVLCVVSIIGVVVSGIWWNLLVSGLVSGLFVSLHAILRSAEGDGESPYGALLSVVDEDVEGGGSYMPV</sequence>
<comment type="subcellular location">
    <subcellularLocation>
        <location evidence="2 7">Membrane</location>
        <topology evidence="2 7">Multi-pass membrane protein</topology>
    </subcellularLocation>
</comment>
<organism evidence="8 9">
    <name type="scientific">Artemisia annua</name>
    <name type="common">Sweet wormwood</name>
    <dbReference type="NCBI Taxonomy" id="35608"/>
    <lineage>
        <taxon>Eukaryota</taxon>
        <taxon>Viridiplantae</taxon>
        <taxon>Streptophyta</taxon>
        <taxon>Embryophyta</taxon>
        <taxon>Tracheophyta</taxon>
        <taxon>Spermatophyta</taxon>
        <taxon>Magnoliopsida</taxon>
        <taxon>eudicotyledons</taxon>
        <taxon>Gunneridae</taxon>
        <taxon>Pentapetalae</taxon>
        <taxon>asterids</taxon>
        <taxon>campanulids</taxon>
        <taxon>Asterales</taxon>
        <taxon>Asteraceae</taxon>
        <taxon>Asteroideae</taxon>
        <taxon>Anthemideae</taxon>
        <taxon>Artemisiinae</taxon>
        <taxon>Artemisia</taxon>
    </lineage>
</organism>
<dbReference type="Pfam" id="PF03208">
    <property type="entry name" value="PRA1"/>
    <property type="match status" value="1"/>
</dbReference>
<evidence type="ECO:0000256" key="2">
    <source>
        <dbReference type="ARBA" id="ARBA00004141"/>
    </source>
</evidence>
<keyword evidence="4 7" id="KW-0812">Transmembrane</keyword>
<comment type="function">
    <text evidence="1 7">May be involved in both secretory and endocytic intracellular trafficking in the endosomal/prevacuolar compartments.</text>
</comment>
<evidence type="ECO:0000256" key="3">
    <source>
        <dbReference type="ARBA" id="ARBA00006483"/>
    </source>
</evidence>
<dbReference type="GO" id="GO:0016020">
    <property type="term" value="C:membrane"/>
    <property type="evidence" value="ECO:0007669"/>
    <property type="project" value="UniProtKB-SubCell"/>
</dbReference>
<feature type="transmembrane region" description="Helical" evidence="7">
    <location>
        <begin position="20"/>
        <end position="53"/>
    </location>
</feature>
<comment type="similarity">
    <text evidence="3 7">Belongs to the PRA1 family.</text>
</comment>
<comment type="caution">
    <text evidence="7">Lacks conserved residue(s) required for the propagation of feature annotation.</text>
</comment>
<dbReference type="AlphaFoldDB" id="A0A2U1KZ70"/>
<comment type="caution">
    <text evidence="8">The sequence shown here is derived from an EMBL/GenBank/DDBJ whole genome shotgun (WGS) entry which is preliminary data.</text>
</comment>
<dbReference type="Proteomes" id="UP000245207">
    <property type="component" value="Unassembled WGS sequence"/>
</dbReference>
<protein>
    <recommendedName>
        <fullName evidence="7">PRA1 family protein</fullName>
    </recommendedName>
</protein>
<keyword evidence="5 7" id="KW-1133">Transmembrane helix</keyword>
<keyword evidence="7" id="KW-0813">Transport</keyword>